<dbReference type="EMBL" id="FZNN01000005">
    <property type="protein sequence ID" value="SNR45751.1"/>
    <property type="molecule type" value="Genomic_DNA"/>
</dbReference>
<name>A0A238WHE6_9RHOB</name>
<accession>A0A238WHE6</accession>
<reference evidence="1 2" key="1">
    <citation type="submission" date="2017-06" db="EMBL/GenBank/DDBJ databases">
        <authorList>
            <person name="Kim H.J."/>
            <person name="Triplett B.A."/>
        </authorList>
    </citation>
    <scope>NUCLEOTIDE SEQUENCE [LARGE SCALE GENOMIC DNA]</scope>
    <source>
        <strain evidence="1 2">DSM 29052</strain>
    </source>
</reference>
<evidence type="ECO:0000313" key="2">
    <source>
        <dbReference type="Proteomes" id="UP000198417"/>
    </source>
</evidence>
<dbReference type="AlphaFoldDB" id="A0A238WHE6"/>
<dbReference type="Proteomes" id="UP000198417">
    <property type="component" value="Unassembled WGS sequence"/>
</dbReference>
<protein>
    <submittedName>
        <fullName evidence="1">Uncharacterized protein</fullName>
    </submittedName>
</protein>
<sequence>MNAALRGGFLRSNISEALRKQEGAKSLVFKRIAV</sequence>
<keyword evidence="2" id="KW-1185">Reference proteome</keyword>
<gene>
    <name evidence="1" type="ORF">SAMN06265370_105224</name>
</gene>
<organism evidence="1 2">
    <name type="scientific">Puniceibacterium sediminis</name>
    <dbReference type="NCBI Taxonomy" id="1608407"/>
    <lineage>
        <taxon>Bacteria</taxon>
        <taxon>Pseudomonadati</taxon>
        <taxon>Pseudomonadota</taxon>
        <taxon>Alphaproteobacteria</taxon>
        <taxon>Rhodobacterales</taxon>
        <taxon>Paracoccaceae</taxon>
        <taxon>Puniceibacterium</taxon>
    </lineage>
</organism>
<proteinExistence type="predicted"/>
<evidence type="ECO:0000313" key="1">
    <source>
        <dbReference type="EMBL" id="SNR45751.1"/>
    </source>
</evidence>